<keyword evidence="15" id="KW-1185">Reference proteome</keyword>
<sequence length="853" mass="99896">MLNNKDKYYRNITAAAALLHDLGKFIRRTKIEKNKHWELSYKYINKYFKGFQCISNEQINLIAGIAALHHKAELNKTISKIKDKTRLKQLNEIKDILEDFKNRSDKTEYKIIEKIITGDLDSCSERRICRDEDSQRTKKELEIKNAQSEYSPLTGLFCILNNILSEHGSEIKYKNYVYFQPNSLVNFENTTMQLEVFSKRMPEKIKENLNLFEKDINYLKAFRDCTFEDCINSWNFLFKKYTSLICSSKWEYLKDISLYNHIQTTAATAVSVYKEEHLKNNCGEYLIVHGRIYNIQSYIYDGINANIEKPMQRIFTRSFIISLINILIPNVLVKKIGLYAFNILFCGGGTFTVLIPDEDTIKDKSIEIMGDIKKKIGNIFNNKIYLEYEIEKIALKIDGDRTGYEKGFKVASMNLYEKKYNRTVENLIYDDSKEYAKCKNCGINYIKYREKDKCLTCNLEDRWIEVSKNNYIESFYIDYNNVNLDDIKDPIKFTKSEIKEGTPIICFSYDEAEKIKEKYPIIDVYDIGKTYINKTYNKCEVCYGKDICDGPLKNNREDNTQLISLDCFSHMSENDTIIATAKVDVDDFQFLLYHVYPRKIMSEVYNFSISRLANTSSFFNLFFSMHLKRVIEEKFKDSVMVLYAGGDDIMITGNWEKVVDAVLIIKEEMKKITGADKEENTDNITITSGILFHSSKRPFNLVVKEVGSLLDNGKNCGKNCVNLNGNILTFKELQEVLNVSNDLVNDKLRKNIINRSLLFKMNKLIKMLSSNDDIEKMRAYAIYNYLINSEIKEKEFDEDYKKNNQIKNEIIEKLESIIMKDKPKHNKEYKYAREKAIIEFAIRKSRERINSNE</sequence>
<dbReference type="InterPro" id="IPR006674">
    <property type="entry name" value="HD_domain"/>
</dbReference>
<dbReference type="Gene3D" id="1.10.3210.10">
    <property type="entry name" value="Hypothetical protein af1432"/>
    <property type="match status" value="1"/>
</dbReference>
<keyword evidence="4" id="KW-0808">Transferase</keyword>
<gene>
    <name evidence="14" type="primary">cas10</name>
    <name evidence="14" type="ORF">CS538_02055</name>
</gene>
<proteinExistence type="inferred from homology"/>
<dbReference type="NCBIfam" id="TIGR02578">
    <property type="entry name" value="cas_TM1811_Csm1"/>
    <property type="match status" value="1"/>
</dbReference>
<evidence type="ECO:0000256" key="11">
    <source>
        <dbReference type="ARBA" id="ARBA00023118"/>
    </source>
</evidence>
<comment type="similarity">
    <text evidence="2">Belongs to the CRISPR-associated Cas10/Csm1 family.</text>
</comment>
<comment type="cofactor">
    <cofactor evidence="1">
        <name>a divalent metal cation</name>
        <dbReference type="ChEBI" id="CHEBI:60240"/>
    </cofactor>
</comment>
<dbReference type="InterPro" id="IPR043128">
    <property type="entry name" value="Rev_trsase/Diguanyl_cyclase"/>
</dbReference>
<evidence type="ECO:0000256" key="2">
    <source>
        <dbReference type="ARBA" id="ARBA00005700"/>
    </source>
</evidence>
<evidence type="ECO:0000256" key="9">
    <source>
        <dbReference type="ARBA" id="ARBA00022839"/>
    </source>
</evidence>
<dbReference type="GO" id="GO:0004519">
    <property type="term" value="F:endonuclease activity"/>
    <property type="evidence" value="ECO:0007669"/>
    <property type="project" value="UniProtKB-KW"/>
</dbReference>
<dbReference type="Gene3D" id="3.30.70.270">
    <property type="match status" value="1"/>
</dbReference>
<dbReference type="InterPro" id="IPR000160">
    <property type="entry name" value="GGDEF_dom"/>
</dbReference>
<evidence type="ECO:0000313" key="14">
    <source>
        <dbReference type="EMBL" id="PIH06124.1"/>
    </source>
</evidence>
<keyword evidence="11" id="KW-0051">Antiviral defense</keyword>
<dbReference type="GO" id="GO:0051607">
    <property type="term" value="P:defense response to virus"/>
    <property type="evidence" value="ECO:0007669"/>
    <property type="project" value="UniProtKB-KW"/>
</dbReference>
<dbReference type="EMBL" id="PEIK01000001">
    <property type="protein sequence ID" value="PIH06124.1"/>
    <property type="molecule type" value="Genomic_DNA"/>
</dbReference>
<keyword evidence="10" id="KW-0067">ATP-binding</keyword>
<evidence type="ECO:0000256" key="8">
    <source>
        <dbReference type="ARBA" id="ARBA00022801"/>
    </source>
</evidence>
<dbReference type="PROSITE" id="PS50887">
    <property type="entry name" value="GGDEF"/>
    <property type="match status" value="1"/>
</dbReference>
<evidence type="ECO:0000256" key="10">
    <source>
        <dbReference type="ARBA" id="ARBA00022840"/>
    </source>
</evidence>
<dbReference type="Pfam" id="PF18211">
    <property type="entry name" value="Csm1_B"/>
    <property type="match status" value="1"/>
</dbReference>
<dbReference type="GO" id="GO:0016740">
    <property type="term" value="F:transferase activity"/>
    <property type="evidence" value="ECO:0007669"/>
    <property type="project" value="UniProtKB-KW"/>
</dbReference>
<dbReference type="InterPro" id="IPR013408">
    <property type="entry name" value="Cas10/Csm1"/>
</dbReference>
<evidence type="ECO:0000256" key="1">
    <source>
        <dbReference type="ARBA" id="ARBA00001968"/>
    </source>
</evidence>
<dbReference type="Proteomes" id="UP000231322">
    <property type="component" value="Unassembled WGS sequence"/>
</dbReference>
<dbReference type="InterPro" id="IPR054767">
    <property type="entry name" value="Cas10-Cmr2_palm2"/>
</dbReference>
<dbReference type="InterPro" id="IPR052117">
    <property type="entry name" value="Cas10/Csm1_subtype-III-A"/>
</dbReference>
<reference evidence="14 15" key="1">
    <citation type="submission" date="2017-10" db="EMBL/GenBank/DDBJ databases">
        <title>Reclassification of Eubacterium combesii and discrepancies in the nomenclature of botulinum neurotoxin producing clostridia. Request for an Opinion.</title>
        <authorList>
            <person name="Dobritsa A.P."/>
            <person name="Kutumbaka K.K."/>
            <person name="Samadpour M."/>
        </authorList>
    </citation>
    <scope>NUCLEOTIDE SEQUENCE [LARGE SCALE GENOMIC DNA]</scope>
    <source>
        <strain evidence="14 15">DSM 20696</strain>
    </source>
</reference>
<evidence type="ECO:0000256" key="7">
    <source>
        <dbReference type="ARBA" id="ARBA00022759"/>
    </source>
</evidence>
<keyword evidence="7" id="KW-0255">Endonuclease</keyword>
<protein>
    <recommendedName>
        <fullName evidence="3">CRISPR system single-strand-specific deoxyribonuclease Cas10/Csm1 (subtype III-A)</fullName>
    </recommendedName>
    <alternativeName>
        <fullName evidence="12">Cyclic oligoadenylate synthase</fullName>
    </alternativeName>
</protein>
<keyword evidence="9" id="KW-0269">Exonuclease</keyword>
<dbReference type="GO" id="GO:0005524">
    <property type="term" value="F:ATP binding"/>
    <property type="evidence" value="ECO:0007669"/>
    <property type="project" value="UniProtKB-KW"/>
</dbReference>
<evidence type="ECO:0000313" key="15">
    <source>
        <dbReference type="Proteomes" id="UP000231322"/>
    </source>
</evidence>
<dbReference type="AlphaFoldDB" id="A0A2G7HM41"/>
<dbReference type="Pfam" id="PF22335">
    <property type="entry name" value="Cas10-Cmr2_palm2"/>
    <property type="match status" value="1"/>
</dbReference>
<accession>A0A2G7HM41</accession>
<name>A0A2G7HM41_9CLOT</name>
<dbReference type="Pfam" id="PF01966">
    <property type="entry name" value="HD"/>
    <property type="match status" value="1"/>
</dbReference>
<evidence type="ECO:0000259" key="13">
    <source>
        <dbReference type="PROSITE" id="PS50887"/>
    </source>
</evidence>
<dbReference type="PANTHER" id="PTHR36528">
    <property type="entry name" value="CRISPR SYSTEM SINGLE-STRAND-SPECIFIC DEOXYRIBONUCLEASE CAS10/CSM1 (SUBTYPE III-A)"/>
    <property type="match status" value="1"/>
</dbReference>
<dbReference type="InterPro" id="IPR041062">
    <property type="entry name" value="Csm1_B"/>
</dbReference>
<dbReference type="PANTHER" id="PTHR36528:SF1">
    <property type="entry name" value="CRISPR SYSTEM SINGLE-STRAND-SPECIFIC DEOXYRIBONUCLEASE CAS10_CSM1 (SUBTYPE III-A)"/>
    <property type="match status" value="1"/>
</dbReference>
<evidence type="ECO:0000256" key="12">
    <source>
        <dbReference type="ARBA" id="ARBA00032922"/>
    </source>
</evidence>
<keyword evidence="5" id="KW-0540">Nuclease</keyword>
<evidence type="ECO:0000256" key="6">
    <source>
        <dbReference type="ARBA" id="ARBA00022741"/>
    </source>
</evidence>
<organism evidence="14 15">
    <name type="scientific">Clostridium combesii</name>
    <dbReference type="NCBI Taxonomy" id="39481"/>
    <lineage>
        <taxon>Bacteria</taxon>
        <taxon>Bacillati</taxon>
        <taxon>Bacillota</taxon>
        <taxon>Clostridia</taxon>
        <taxon>Eubacteriales</taxon>
        <taxon>Clostridiaceae</taxon>
        <taxon>Clostridium</taxon>
    </lineage>
</organism>
<evidence type="ECO:0000256" key="3">
    <source>
        <dbReference type="ARBA" id="ARBA00014333"/>
    </source>
</evidence>
<keyword evidence="6" id="KW-0547">Nucleotide-binding</keyword>
<comment type="caution">
    <text evidence="14">The sequence shown here is derived from an EMBL/GenBank/DDBJ whole genome shotgun (WGS) entry which is preliminary data.</text>
</comment>
<keyword evidence="8" id="KW-0378">Hydrolase</keyword>
<dbReference type="GO" id="GO:0004527">
    <property type="term" value="F:exonuclease activity"/>
    <property type="evidence" value="ECO:0007669"/>
    <property type="project" value="UniProtKB-KW"/>
</dbReference>
<dbReference type="SUPFAM" id="SSF109604">
    <property type="entry name" value="HD-domain/PDEase-like"/>
    <property type="match status" value="1"/>
</dbReference>
<feature type="domain" description="GGDEF" evidence="13">
    <location>
        <begin position="576"/>
        <end position="726"/>
    </location>
</feature>
<evidence type="ECO:0000256" key="4">
    <source>
        <dbReference type="ARBA" id="ARBA00022679"/>
    </source>
</evidence>
<evidence type="ECO:0000256" key="5">
    <source>
        <dbReference type="ARBA" id="ARBA00022722"/>
    </source>
</evidence>